<reference evidence="2" key="1">
    <citation type="submission" date="2014-11" db="EMBL/GenBank/DDBJ databases">
        <authorList>
            <person name="Amaro Gonzalez C."/>
        </authorList>
    </citation>
    <scope>NUCLEOTIDE SEQUENCE</scope>
</reference>
<dbReference type="EMBL" id="GBXM01004104">
    <property type="protein sequence ID" value="JAI04474.1"/>
    <property type="molecule type" value="Transcribed_RNA"/>
</dbReference>
<name>A0A0E9XS14_ANGAN</name>
<evidence type="ECO:0000313" key="2">
    <source>
        <dbReference type="EMBL" id="JAI04474.1"/>
    </source>
</evidence>
<evidence type="ECO:0000256" key="1">
    <source>
        <dbReference type="SAM" id="MobiDB-lite"/>
    </source>
</evidence>
<accession>A0A0E9XS14</accession>
<sequence>MGVPSWKYIFRDICVLLPAPRGPVQKRRHPGRPQMLSIVAADSSSSSSSSPPVKSLH</sequence>
<organism evidence="2">
    <name type="scientific">Anguilla anguilla</name>
    <name type="common">European freshwater eel</name>
    <name type="synonym">Muraena anguilla</name>
    <dbReference type="NCBI Taxonomy" id="7936"/>
    <lineage>
        <taxon>Eukaryota</taxon>
        <taxon>Metazoa</taxon>
        <taxon>Chordata</taxon>
        <taxon>Craniata</taxon>
        <taxon>Vertebrata</taxon>
        <taxon>Euteleostomi</taxon>
        <taxon>Actinopterygii</taxon>
        <taxon>Neopterygii</taxon>
        <taxon>Teleostei</taxon>
        <taxon>Anguilliformes</taxon>
        <taxon>Anguillidae</taxon>
        <taxon>Anguilla</taxon>
    </lineage>
</organism>
<feature type="region of interest" description="Disordered" evidence="1">
    <location>
        <begin position="38"/>
        <end position="57"/>
    </location>
</feature>
<proteinExistence type="predicted"/>
<dbReference type="AlphaFoldDB" id="A0A0E9XS14"/>
<protein>
    <submittedName>
        <fullName evidence="2">Uncharacterized protein</fullName>
    </submittedName>
</protein>
<reference evidence="2" key="2">
    <citation type="journal article" date="2015" name="Fish Shellfish Immunol.">
        <title>Early steps in the European eel (Anguilla anguilla)-Vibrio vulnificus interaction in the gills: Role of the RtxA13 toxin.</title>
        <authorList>
            <person name="Callol A."/>
            <person name="Pajuelo D."/>
            <person name="Ebbesson L."/>
            <person name="Teles M."/>
            <person name="MacKenzie S."/>
            <person name="Amaro C."/>
        </authorList>
    </citation>
    <scope>NUCLEOTIDE SEQUENCE</scope>
</reference>